<comment type="caution">
    <text evidence="1">The sequence shown here is derived from an EMBL/GenBank/DDBJ whole genome shotgun (WGS) entry which is preliminary data.</text>
</comment>
<organism evidence="1 2">
    <name type="scientific">Leptothrix discophora</name>
    <dbReference type="NCBI Taxonomy" id="89"/>
    <lineage>
        <taxon>Bacteria</taxon>
        <taxon>Pseudomonadati</taxon>
        <taxon>Pseudomonadota</taxon>
        <taxon>Betaproteobacteria</taxon>
        <taxon>Burkholderiales</taxon>
        <taxon>Sphaerotilaceae</taxon>
        <taxon>Leptothrix</taxon>
    </lineage>
</organism>
<evidence type="ECO:0000313" key="2">
    <source>
        <dbReference type="Proteomes" id="UP001235760"/>
    </source>
</evidence>
<keyword evidence="2" id="KW-1185">Reference proteome</keyword>
<evidence type="ECO:0000313" key="1">
    <source>
        <dbReference type="EMBL" id="MDP4299918.1"/>
    </source>
</evidence>
<accession>A0ABT9G0D3</accession>
<dbReference type="Proteomes" id="UP001235760">
    <property type="component" value="Unassembled WGS sequence"/>
</dbReference>
<dbReference type="RefSeq" id="WP_305748474.1">
    <property type="nucleotide sequence ID" value="NZ_JAUZEE010000002.1"/>
</dbReference>
<protein>
    <recommendedName>
        <fullName evidence="3">Terminase small subunit</fullName>
    </recommendedName>
</protein>
<name>A0ABT9G0D3_LEPDI</name>
<gene>
    <name evidence="1" type="ORF">Q8X39_04675</name>
</gene>
<reference evidence="1 2" key="1">
    <citation type="submission" date="2023-08" db="EMBL/GenBank/DDBJ databases">
        <authorList>
            <person name="Roldan D.M."/>
            <person name="Menes R.J."/>
        </authorList>
    </citation>
    <scope>NUCLEOTIDE SEQUENCE [LARGE SCALE GENOMIC DNA]</scope>
    <source>
        <strain evidence="1 2">CCM 2812</strain>
    </source>
</reference>
<proteinExistence type="predicted"/>
<evidence type="ECO:0008006" key="3">
    <source>
        <dbReference type="Google" id="ProtNLM"/>
    </source>
</evidence>
<dbReference type="EMBL" id="JAUZEE010000002">
    <property type="protein sequence ID" value="MDP4299918.1"/>
    <property type="molecule type" value="Genomic_DNA"/>
</dbReference>
<sequence length="157" mass="17304">MAKNRPYKETKRADVSSEGLTIRQQVYNFAASGYSKRSIASKLGVSLSDFEIILSDGSNGIQIAYDAGCAMFEEVHIEALEAIMDDPETSKGLKAKIARENLKAKSEEWAPQTRAVKVTVEKGPTEYQFESFTEAEITNIVQSSLEADNKTNAEKDS</sequence>